<dbReference type="GO" id="GO:0016787">
    <property type="term" value="F:hydrolase activity"/>
    <property type="evidence" value="ECO:0007669"/>
    <property type="project" value="InterPro"/>
</dbReference>
<dbReference type="InterPro" id="IPR024071">
    <property type="entry name" value="S-Me-THD_C_sf"/>
</dbReference>
<dbReference type="InterPro" id="IPR010318">
    <property type="entry name" value="S-Me-THD_N"/>
</dbReference>
<dbReference type="InterPro" id="IPR043129">
    <property type="entry name" value="ATPase_NBD"/>
</dbReference>
<keyword evidence="6" id="KW-1185">Reference proteome</keyword>
<dbReference type="SUPFAM" id="SSF53067">
    <property type="entry name" value="Actin-like ATPase domain"/>
    <property type="match status" value="2"/>
</dbReference>
<dbReference type="Pfam" id="PF01968">
    <property type="entry name" value="Hydantoinase_A"/>
    <property type="match status" value="1"/>
</dbReference>
<dbReference type="SUPFAM" id="SSF160991">
    <property type="entry name" value="CV3147-like"/>
    <property type="match status" value="1"/>
</dbReference>
<organism evidence="5 6">
    <name type="scientific">Amylocarpus encephaloides</name>
    <dbReference type="NCBI Taxonomy" id="45428"/>
    <lineage>
        <taxon>Eukaryota</taxon>
        <taxon>Fungi</taxon>
        <taxon>Dikarya</taxon>
        <taxon>Ascomycota</taxon>
        <taxon>Pezizomycotina</taxon>
        <taxon>Leotiomycetes</taxon>
        <taxon>Helotiales</taxon>
        <taxon>Helotiales incertae sedis</taxon>
        <taxon>Amylocarpus</taxon>
    </lineage>
</organism>
<dbReference type="OrthoDB" id="5404895at2759"/>
<dbReference type="InterPro" id="IPR008040">
    <property type="entry name" value="Hydant_A_N"/>
</dbReference>
<evidence type="ECO:0000313" key="6">
    <source>
        <dbReference type="Proteomes" id="UP000824998"/>
    </source>
</evidence>
<accession>A0A9P7YKW5</accession>
<dbReference type="FunFam" id="3.40.1610.10:FF:000001">
    <property type="entry name" value="Hydantoinase, putative"/>
    <property type="match status" value="1"/>
</dbReference>
<reference evidence="5" key="1">
    <citation type="journal article" date="2021" name="IMA Fungus">
        <title>Genomic characterization of three marine fungi, including Emericellopsis atlantica sp. nov. with signatures of a generalist lifestyle and marine biomass degradation.</title>
        <authorList>
            <person name="Hagestad O.C."/>
            <person name="Hou L."/>
            <person name="Andersen J.H."/>
            <person name="Hansen E.H."/>
            <person name="Altermark B."/>
            <person name="Li C."/>
            <person name="Kuhnert E."/>
            <person name="Cox R.J."/>
            <person name="Crous P.W."/>
            <person name="Spatafora J.W."/>
            <person name="Lail K."/>
            <person name="Amirebrahimi M."/>
            <person name="Lipzen A."/>
            <person name="Pangilinan J."/>
            <person name="Andreopoulos W."/>
            <person name="Hayes R.D."/>
            <person name="Ng V."/>
            <person name="Grigoriev I.V."/>
            <person name="Jackson S.A."/>
            <person name="Sutton T.D.S."/>
            <person name="Dobson A.D.W."/>
            <person name="Rama T."/>
        </authorList>
    </citation>
    <scope>NUCLEOTIDE SEQUENCE</scope>
    <source>
        <strain evidence="5">TRa018bII</strain>
    </source>
</reference>
<dbReference type="EMBL" id="MU251433">
    <property type="protein sequence ID" value="KAG9235391.1"/>
    <property type="molecule type" value="Genomic_DNA"/>
</dbReference>
<evidence type="ECO:0000259" key="2">
    <source>
        <dbReference type="Pfam" id="PF05378"/>
    </source>
</evidence>
<feature type="domain" description="S-Me-THD-like C-terminal" evidence="4">
    <location>
        <begin position="790"/>
        <end position="993"/>
    </location>
</feature>
<gene>
    <name evidence="5" type="ORF">BJ875DRAFT_459241</name>
</gene>
<feature type="domain" description="Hydantoinase A/oxoprolinase" evidence="1">
    <location>
        <begin position="214"/>
        <end position="424"/>
    </location>
</feature>
<evidence type="ECO:0008006" key="7">
    <source>
        <dbReference type="Google" id="ProtNLM"/>
    </source>
</evidence>
<feature type="domain" description="Hydantoinase/oxoprolinase N-terminal" evidence="2">
    <location>
        <begin position="13"/>
        <end position="193"/>
    </location>
</feature>
<dbReference type="Pfam" id="PF05378">
    <property type="entry name" value="Hydant_A_N"/>
    <property type="match status" value="1"/>
</dbReference>
<sequence>MTRKRGSRAMYLRLGIDVGGTNTDAVLLDANAKTVEDGVLEWTKIPTTAGLSSVKHAIEELLKSRKDGDLAAQIKCVTIGTTYFLNALIERDTSKLQKVGVLRLASCDFTKNTPPFVDFPPELKLIILGHTAFLEGGLNIDGTLIGAPDKAEVIRECAILREKGIRNIVIVGTFSPIDVHHQQETQVKNWVLEELGDVKVVCSSQVGRIGLLERENAAVLNASMLDMCSAFSQRLENSLAATGLKNTALFVSCNDGTMISLQEAVLRPITIIASGPSNSLIGAASLISTTEDIKQTSQSESMMVIDIGGSTTDAGMIMTTGYPRQGSAYNEMVGVRVNFPMPDIQSIGLGGGSIVKTKRVGGSLVAIQVGPQSVGIDFAKKALCFGGDVMTVSDIAIAAGDMPNFGTTPVELDKPVITSAKAIFKTMLESLVDSIKTKIDPLPIALVGGGAPISPPVLKGTSKVLHHRFASVANAIGAGQAKLSETIDTILPIENGRSSAEDERILKNTIDEATDQCVKKGASKKTVEVIFQDLVSLPYVANKVRVVVQVVGELDTSVITNLPRLANHSRIPLSDIPAIDSPQLAEHGFVGGTASVSGQNFGAPIKQYKPKVVNGEWFISETDLELLALGTYILGCGGGGSPYLTSLEARECLRRGDTMRIVDISSLPKDSLLMPVVCMGSPMIGVERPGGNLAQNALDGMLRHIGKEDLSGIVCVEVGGANGIGNLIVGSSSAHDVPLVDGDLMGRAFPSFEKITPYVFGTGDINELLPVTVSSGDGTNFTMSSTKNLEMVDRTLRALLVEMGCAAGMVQRPMSGQEMTDVGVLRSHSLAWRLGSAIKKCQDEQSVGDVGTAVVNEFGGQDAARLIFSGKIVATESRIIRGQSYGEICVKGSQMEPIAGHDELLRILFKNENLIAEILPSTKGNQAKTLASVPDLIIILDSRTGTAIGVPEYRFGLKVIILAAAPHPTWTSKRGLEVAGPKAFGFEDIVFKSVGTYHEPRSVIEEFS</sequence>
<dbReference type="Pfam" id="PF20906">
    <property type="entry name" value="S-Me-THD_C"/>
    <property type="match status" value="1"/>
</dbReference>
<evidence type="ECO:0000259" key="1">
    <source>
        <dbReference type="Pfam" id="PF01968"/>
    </source>
</evidence>
<dbReference type="PANTHER" id="PTHR11365">
    <property type="entry name" value="5-OXOPROLINASE RELATED"/>
    <property type="match status" value="1"/>
</dbReference>
<dbReference type="Proteomes" id="UP000824998">
    <property type="component" value="Unassembled WGS sequence"/>
</dbReference>
<dbReference type="InterPro" id="IPR027479">
    <property type="entry name" value="S-Me-THD_N_sf"/>
</dbReference>
<comment type="caution">
    <text evidence="5">The sequence shown here is derived from an EMBL/GenBank/DDBJ whole genome shotgun (WGS) entry which is preliminary data.</text>
</comment>
<dbReference type="Gene3D" id="3.30.420.40">
    <property type="match status" value="1"/>
</dbReference>
<name>A0A9P7YKW5_9HELO</name>
<dbReference type="AlphaFoldDB" id="A0A9P7YKW5"/>
<dbReference type="PANTHER" id="PTHR11365:SF10">
    <property type="entry name" value="HYDANTOINASE_OXOPROLINASE"/>
    <property type="match status" value="1"/>
</dbReference>
<feature type="domain" description="S-Me-THD N-terminal" evidence="3">
    <location>
        <begin position="622"/>
        <end position="784"/>
    </location>
</feature>
<dbReference type="Pfam" id="PF06032">
    <property type="entry name" value="S-Me-THD_N"/>
    <property type="match status" value="1"/>
</dbReference>
<dbReference type="InterPro" id="IPR045079">
    <property type="entry name" value="Oxoprolinase-like"/>
</dbReference>
<protein>
    <recommendedName>
        <fullName evidence="7">Hydantoinase</fullName>
    </recommendedName>
</protein>
<proteinExistence type="predicted"/>
<evidence type="ECO:0000259" key="4">
    <source>
        <dbReference type="Pfam" id="PF20906"/>
    </source>
</evidence>
<evidence type="ECO:0000259" key="3">
    <source>
        <dbReference type="Pfam" id="PF06032"/>
    </source>
</evidence>
<dbReference type="InterPro" id="IPR048350">
    <property type="entry name" value="S-Me-THD-like_C"/>
</dbReference>
<dbReference type="Gene3D" id="3.40.1610.10">
    <property type="entry name" value="CV3147-like domain"/>
    <property type="match status" value="1"/>
</dbReference>
<evidence type="ECO:0000313" key="5">
    <source>
        <dbReference type="EMBL" id="KAG9235391.1"/>
    </source>
</evidence>
<dbReference type="Gene3D" id="2.40.390.10">
    <property type="entry name" value="CV3147-like"/>
    <property type="match status" value="1"/>
</dbReference>
<dbReference type="InterPro" id="IPR002821">
    <property type="entry name" value="Hydantoinase_A"/>
</dbReference>